<protein>
    <submittedName>
        <fullName evidence="1">Uncharacterized protein</fullName>
    </submittedName>
</protein>
<sequence>FLTLDLNFAQYQKVLSVHGPSFAICISVNPLLTLWNQELQEYRRISDVKQIIIIIIYSEEILGRYGKFNGDININQHRRKVGNR</sequence>
<organism evidence="1">
    <name type="scientific">Arion vulgaris</name>
    <dbReference type="NCBI Taxonomy" id="1028688"/>
    <lineage>
        <taxon>Eukaryota</taxon>
        <taxon>Metazoa</taxon>
        <taxon>Spiralia</taxon>
        <taxon>Lophotrochozoa</taxon>
        <taxon>Mollusca</taxon>
        <taxon>Gastropoda</taxon>
        <taxon>Heterobranchia</taxon>
        <taxon>Euthyneura</taxon>
        <taxon>Panpulmonata</taxon>
        <taxon>Eupulmonata</taxon>
        <taxon>Stylommatophora</taxon>
        <taxon>Helicina</taxon>
        <taxon>Arionoidea</taxon>
        <taxon>Arionidae</taxon>
        <taxon>Arion</taxon>
    </lineage>
</organism>
<feature type="non-terminal residue" evidence="1">
    <location>
        <position position="1"/>
    </location>
</feature>
<proteinExistence type="predicted"/>
<dbReference type="AlphaFoldDB" id="A0A0B7BJ92"/>
<evidence type="ECO:0000313" key="1">
    <source>
        <dbReference type="EMBL" id="CEK92932.1"/>
    </source>
</evidence>
<name>A0A0B7BJ92_9EUPU</name>
<dbReference type="EMBL" id="HACG01046067">
    <property type="protein sequence ID" value="CEK92932.1"/>
    <property type="molecule type" value="Transcribed_RNA"/>
</dbReference>
<reference evidence="1" key="1">
    <citation type="submission" date="2014-12" db="EMBL/GenBank/DDBJ databases">
        <title>Insight into the proteome of Arion vulgaris.</title>
        <authorList>
            <person name="Aradska J."/>
            <person name="Bulat T."/>
            <person name="Smidak R."/>
            <person name="Sarate P."/>
            <person name="Gangsoo J."/>
            <person name="Sialana F."/>
            <person name="Bilban M."/>
            <person name="Lubec G."/>
        </authorList>
    </citation>
    <scope>NUCLEOTIDE SEQUENCE</scope>
    <source>
        <tissue evidence="1">Skin</tissue>
    </source>
</reference>
<gene>
    <name evidence="1" type="primary">ORF191015</name>
</gene>
<accession>A0A0B7BJ92</accession>